<protein>
    <recommendedName>
        <fullName evidence="11">Competence protein</fullName>
    </recommendedName>
</protein>
<dbReference type="AlphaFoldDB" id="A0A086XVX7"/>
<dbReference type="PANTHER" id="PTHR30619:SF1">
    <property type="entry name" value="RECOMBINATION PROTEIN 2"/>
    <property type="match status" value="1"/>
</dbReference>
<feature type="transmembrane region" description="Helical" evidence="6">
    <location>
        <begin position="52"/>
        <end position="69"/>
    </location>
</feature>
<accession>A0A086XVX7</accession>
<evidence type="ECO:0000259" key="8">
    <source>
        <dbReference type="Pfam" id="PF13567"/>
    </source>
</evidence>
<evidence type="ECO:0000259" key="7">
    <source>
        <dbReference type="Pfam" id="PF03772"/>
    </source>
</evidence>
<dbReference type="PANTHER" id="PTHR30619">
    <property type="entry name" value="DNA INTERNALIZATION/COMPETENCE PROTEIN COMEC/REC2"/>
    <property type="match status" value="1"/>
</dbReference>
<feature type="transmembrane region" description="Helical" evidence="6">
    <location>
        <begin position="263"/>
        <end position="284"/>
    </location>
</feature>
<keyword evidence="5 6" id="KW-0472">Membrane</keyword>
<feature type="transmembrane region" description="Helical" evidence="6">
    <location>
        <begin position="304"/>
        <end position="325"/>
    </location>
</feature>
<feature type="domain" description="DUF4131" evidence="8">
    <location>
        <begin position="50"/>
        <end position="196"/>
    </location>
</feature>
<feature type="transmembrane region" description="Helical" evidence="6">
    <location>
        <begin position="374"/>
        <end position="392"/>
    </location>
</feature>
<dbReference type="InterPro" id="IPR004477">
    <property type="entry name" value="ComEC_N"/>
</dbReference>
<dbReference type="Pfam" id="PF13567">
    <property type="entry name" value="DUF4131"/>
    <property type="match status" value="1"/>
</dbReference>
<evidence type="ECO:0000256" key="6">
    <source>
        <dbReference type="SAM" id="Phobius"/>
    </source>
</evidence>
<evidence type="ECO:0000313" key="9">
    <source>
        <dbReference type="EMBL" id="KFI26177.1"/>
    </source>
</evidence>
<gene>
    <name evidence="9" type="ORF">CG50_02410</name>
</gene>
<evidence type="ECO:0000256" key="2">
    <source>
        <dbReference type="ARBA" id="ARBA00022475"/>
    </source>
</evidence>
<keyword evidence="3 6" id="KW-0812">Transmembrane</keyword>
<feature type="transmembrane region" description="Helical" evidence="6">
    <location>
        <begin position="404"/>
        <end position="426"/>
    </location>
</feature>
<feature type="transmembrane region" description="Helical" evidence="6">
    <location>
        <begin position="346"/>
        <end position="362"/>
    </location>
</feature>
<name>A0A086XVX7_9RHOB</name>
<evidence type="ECO:0008006" key="11">
    <source>
        <dbReference type="Google" id="ProtNLM"/>
    </source>
</evidence>
<proteinExistence type="predicted"/>
<feature type="transmembrane region" description="Helical" evidence="6">
    <location>
        <begin position="75"/>
        <end position="92"/>
    </location>
</feature>
<feature type="transmembrane region" description="Helical" evidence="6">
    <location>
        <begin position="480"/>
        <end position="498"/>
    </location>
</feature>
<feature type="transmembrane region" description="Helical" evidence="6">
    <location>
        <begin position="25"/>
        <end position="43"/>
    </location>
</feature>
<organism evidence="9 10">
    <name type="scientific">Paenirhodobacter enshiensis</name>
    <dbReference type="NCBI Taxonomy" id="1105367"/>
    <lineage>
        <taxon>Bacteria</taxon>
        <taxon>Pseudomonadati</taxon>
        <taxon>Pseudomonadota</taxon>
        <taxon>Alphaproteobacteria</taxon>
        <taxon>Rhodobacterales</taxon>
        <taxon>Rhodobacter group</taxon>
        <taxon>Paenirhodobacter</taxon>
    </lineage>
</organism>
<evidence type="ECO:0000256" key="4">
    <source>
        <dbReference type="ARBA" id="ARBA00022989"/>
    </source>
</evidence>
<reference evidence="9 10" key="1">
    <citation type="submission" date="2014-03" db="EMBL/GenBank/DDBJ databases">
        <title>Genome of Paenirhodobacter enshiensis DW2-9.</title>
        <authorList>
            <person name="Wang D."/>
            <person name="Wang G."/>
        </authorList>
    </citation>
    <scope>NUCLEOTIDE SEQUENCE [LARGE SCALE GENOMIC DNA]</scope>
    <source>
        <strain evidence="9 10">DW2-9</strain>
    </source>
</reference>
<sequence>MAVPLWLSARAAGWGAALIAARTDLVLWAPIAMGLGIGGYFSWPGEPGWPEVLVLVLLGTAGLAAWILAPEAGRFPSALLVLVCFGALLAVWRAHSVAAPVLTFRYYGPVEGRVIEVDRSARDKLRITLDQLVLSGVAMEKTPARVRLTLGPGPPPEPGFRVMTTAHLQPPPGPAEPGGWDFRRMAWFARLGAVGSAQAPVLVVEPPVPGDWSLAGDRLRRSLSQAMQARMEGQAGAVAAALMTGDRSGIETATNDAMRASGLYHIVSISGLHMGMLAGFVFAAVRYGLALAGSAALCWPTKKIAAVAALIAATVYLWIAGPEVATQRAYIMTAVMLAAVLFDRRALSLRTVALAAVAVMLLRPESLTEPGFQMSFAATVGLIVMLGPWTRWAQRLPARLRPVLVPVLGLALTSVVAGVATGPVAAAQFGRVSGYGLIANMLAVPVMGVAVMPAGVIAAVLAPFGLAAPALWLMEMGTRWMIFVAGHIAALDGAQGYVVQPGPAVLPLMAVGAAVAVVGRGVVRGVAVGAIVVAAGLWLAASRPALLIASGGQAVGLMTPAGRVLSKPGAEFAVAEWLQADGDASSPATAFARIGFEGPRAQRSAVWENHVVVHLSGKAGPEAVRAVCHDGAIVILAGRAGADQDVAGCTLWDLPRLNQSGAVAYDTRRQVRVTDVPGRLRLWSLRGNRF</sequence>
<evidence type="ECO:0000256" key="5">
    <source>
        <dbReference type="ARBA" id="ARBA00023136"/>
    </source>
</evidence>
<keyword evidence="2" id="KW-1003">Cell membrane</keyword>
<dbReference type="Proteomes" id="UP000028824">
    <property type="component" value="Unassembled WGS sequence"/>
</dbReference>
<dbReference type="InterPro" id="IPR052159">
    <property type="entry name" value="Competence_DNA_uptake"/>
</dbReference>
<dbReference type="STRING" id="1105367.CG50_02410"/>
<evidence type="ECO:0000256" key="3">
    <source>
        <dbReference type="ARBA" id="ARBA00022692"/>
    </source>
</evidence>
<feature type="transmembrane region" description="Helical" evidence="6">
    <location>
        <begin position="446"/>
        <end position="473"/>
    </location>
</feature>
<comment type="caution">
    <text evidence="9">The sequence shown here is derived from an EMBL/GenBank/DDBJ whole genome shotgun (WGS) entry which is preliminary data.</text>
</comment>
<evidence type="ECO:0000313" key="10">
    <source>
        <dbReference type="Proteomes" id="UP000028824"/>
    </source>
</evidence>
<dbReference type="eggNOG" id="COG0658">
    <property type="taxonomic scope" value="Bacteria"/>
</dbReference>
<dbReference type="InterPro" id="IPR025405">
    <property type="entry name" value="DUF4131"/>
</dbReference>
<dbReference type="GO" id="GO:0005886">
    <property type="term" value="C:plasma membrane"/>
    <property type="evidence" value="ECO:0007669"/>
    <property type="project" value="UniProtKB-SubCell"/>
</dbReference>
<dbReference type="Pfam" id="PF03772">
    <property type="entry name" value="Competence"/>
    <property type="match status" value="1"/>
</dbReference>
<dbReference type="EMBL" id="JFZB01000016">
    <property type="protein sequence ID" value="KFI26177.1"/>
    <property type="molecule type" value="Genomic_DNA"/>
</dbReference>
<keyword evidence="10" id="KW-1185">Reference proteome</keyword>
<evidence type="ECO:0000256" key="1">
    <source>
        <dbReference type="ARBA" id="ARBA00004651"/>
    </source>
</evidence>
<keyword evidence="4 6" id="KW-1133">Transmembrane helix</keyword>
<comment type="subcellular location">
    <subcellularLocation>
        <location evidence="1">Cell membrane</location>
        <topology evidence="1">Multi-pass membrane protein</topology>
    </subcellularLocation>
</comment>
<feature type="domain" description="ComEC/Rec2-related protein" evidence="7">
    <location>
        <begin position="242"/>
        <end position="518"/>
    </location>
</feature>
<feature type="transmembrane region" description="Helical" evidence="6">
    <location>
        <begin position="510"/>
        <end position="540"/>
    </location>
</feature>
<dbReference type="NCBIfam" id="TIGR00360">
    <property type="entry name" value="ComEC_N-term"/>
    <property type="match status" value="1"/>
</dbReference>